<evidence type="ECO:0000313" key="2">
    <source>
        <dbReference type="Proteomes" id="UP001597197"/>
    </source>
</evidence>
<keyword evidence="2" id="KW-1185">Reference proteome</keyword>
<dbReference type="Proteomes" id="UP001597197">
    <property type="component" value="Unassembled WGS sequence"/>
</dbReference>
<name>A0ABW4QZH6_9BACT</name>
<evidence type="ECO:0008006" key="3">
    <source>
        <dbReference type="Google" id="ProtNLM"/>
    </source>
</evidence>
<organism evidence="1 2">
    <name type="scientific">Hymenobacter bucti</name>
    <dbReference type="NCBI Taxonomy" id="1844114"/>
    <lineage>
        <taxon>Bacteria</taxon>
        <taxon>Pseudomonadati</taxon>
        <taxon>Bacteroidota</taxon>
        <taxon>Cytophagia</taxon>
        <taxon>Cytophagales</taxon>
        <taxon>Hymenobacteraceae</taxon>
        <taxon>Hymenobacter</taxon>
    </lineage>
</organism>
<dbReference type="PROSITE" id="PS51257">
    <property type="entry name" value="PROKAR_LIPOPROTEIN"/>
    <property type="match status" value="1"/>
</dbReference>
<dbReference type="RefSeq" id="WP_382317331.1">
    <property type="nucleotide sequence ID" value="NZ_JBHUFD010000018.1"/>
</dbReference>
<sequence>MTKPLLFALLGLFSLTGCEQSADDIRPANYDVLAMETGHWEWDGTSFFGPQYTPASVGYSRQLIFTANNRLLLRRSNQAEQVINYQLAVGAGGLPTVTFNTNEAKLANSDVKYYQITPHDGQQLLQLAGEGAAFDAGGYETYHWVKE</sequence>
<evidence type="ECO:0000313" key="1">
    <source>
        <dbReference type="EMBL" id="MFD1875026.1"/>
    </source>
</evidence>
<accession>A0ABW4QZH6</accession>
<gene>
    <name evidence="1" type="ORF">ACFSDX_21510</name>
</gene>
<proteinExistence type="predicted"/>
<dbReference type="EMBL" id="JBHUFD010000018">
    <property type="protein sequence ID" value="MFD1875026.1"/>
    <property type="molecule type" value="Genomic_DNA"/>
</dbReference>
<reference evidence="2" key="1">
    <citation type="journal article" date="2019" name="Int. J. Syst. Evol. Microbiol.">
        <title>The Global Catalogue of Microorganisms (GCM) 10K type strain sequencing project: providing services to taxonomists for standard genome sequencing and annotation.</title>
        <authorList>
            <consortium name="The Broad Institute Genomics Platform"/>
            <consortium name="The Broad Institute Genome Sequencing Center for Infectious Disease"/>
            <person name="Wu L."/>
            <person name="Ma J."/>
        </authorList>
    </citation>
    <scope>NUCLEOTIDE SEQUENCE [LARGE SCALE GENOMIC DNA]</scope>
    <source>
        <strain evidence="2">CGMCC 1.15795</strain>
    </source>
</reference>
<comment type="caution">
    <text evidence="1">The sequence shown here is derived from an EMBL/GenBank/DDBJ whole genome shotgun (WGS) entry which is preliminary data.</text>
</comment>
<protein>
    <recommendedName>
        <fullName evidence="3">Lipocalin-like domain-containing protein</fullName>
    </recommendedName>
</protein>